<dbReference type="InterPro" id="IPR029510">
    <property type="entry name" value="Ald_DH_CS_GLU"/>
</dbReference>
<feature type="domain" description="Aldehyde dehydrogenase" evidence="7">
    <location>
        <begin position="73"/>
        <end position="556"/>
    </location>
</feature>
<evidence type="ECO:0000259" key="7">
    <source>
        <dbReference type="Pfam" id="PF00171"/>
    </source>
</evidence>
<dbReference type="InterPro" id="IPR016163">
    <property type="entry name" value="Ald_DH_C"/>
</dbReference>
<comment type="similarity">
    <text evidence="1 6">Belongs to the aldehyde dehydrogenase family.</text>
</comment>
<dbReference type="SUPFAM" id="SSF53720">
    <property type="entry name" value="ALDH-like"/>
    <property type="match status" value="1"/>
</dbReference>
<dbReference type="InterPro" id="IPR016162">
    <property type="entry name" value="Ald_DH_N"/>
</dbReference>
<proteinExistence type="inferred from homology"/>
<evidence type="ECO:0000256" key="4">
    <source>
        <dbReference type="ARBA" id="ARBA00049194"/>
    </source>
</evidence>
<evidence type="ECO:0000313" key="8">
    <source>
        <dbReference type="EMBL" id="WPG97979.1"/>
    </source>
</evidence>
<evidence type="ECO:0000313" key="9">
    <source>
        <dbReference type="Proteomes" id="UP001303373"/>
    </source>
</evidence>
<dbReference type="PROSITE" id="PS00687">
    <property type="entry name" value="ALDEHYDE_DEHYDR_GLU"/>
    <property type="match status" value="1"/>
</dbReference>
<dbReference type="Gene3D" id="3.40.309.10">
    <property type="entry name" value="Aldehyde Dehydrogenase, Chain A, domain 2"/>
    <property type="match status" value="1"/>
</dbReference>
<dbReference type="PANTHER" id="PTHR11699">
    <property type="entry name" value="ALDEHYDE DEHYDROGENASE-RELATED"/>
    <property type="match status" value="1"/>
</dbReference>
<dbReference type="PROSITE" id="PS00070">
    <property type="entry name" value="ALDEHYDE_DEHYDR_CYS"/>
    <property type="match status" value="1"/>
</dbReference>
<evidence type="ECO:0000256" key="6">
    <source>
        <dbReference type="RuleBase" id="RU003345"/>
    </source>
</evidence>
<dbReference type="Pfam" id="PF00171">
    <property type="entry name" value="Aldedh"/>
    <property type="match status" value="1"/>
</dbReference>
<dbReference type="InterPro" id="IPR015590">
    <property type="entry name" value="Aldehyde_DH_dom"/>
</dbReference>
<dbReference type="EMBL" id="CP138580">
    <property type="protein sequence ID" value="WPG97979.1"/>
    <property type="molecule type" value="Genomic_DNA"/>
</dbReference>
<dbReference type="AlphaFoldDB" id="A0AAQ3LZF0"/>
<gene>
    <name evidence="8" type="ORF">R9X50_00076200</name>
</gene>
<reference evidence="8 9" key="1">
    <citation type="submission" date="2023-11" db="EMBL/GenBank/DDBJ databases">
        <title>An acidophilic fungus is an integral part of prey digestion in a carnivorous sundew plant.</title>
        <authorList>
            <person name="Tsai I.J."/>
        </authorList>
    </citation>
    <scope>NUCLEOTIDE SEQUENCE [LARGE SCALE GENOMIC DNA]</scope>
    <source>
        <strain evidence="8">169a</strain>
    </source>
</reference>
<dbReference type="FunFam" id="3.40.309.10:FF:000024">
    <property type="entry name" value="Betaine aldehyde dehydrogenase"/>
    <property type="match status" value="1"/>
</dbReference>
<dbReference type="EC" id="1.2.1.3" evidence="3"/>
<evidence type="ECO:0000256" key="3">
    <source>
        <dbReference type="ARBA" id="ARBA00024226"/>
    </source>
</evidence>
<comment type="catalytic activity">
    <reaction evidence="4">
        <text>an aldehyde + NAD(+) + H2O = a carboxylate + NADH + 2 H(+)</text>
        <dbReference type="Rhea" id="RHEA:16185"/>
        <dbReference type="ChEBI" id="CHEBI:15377"/>
        <dbReference type="ChEBI" id="CHEBI:15378"/>
        <dbReference type="ChEBI" id="CHEBI:17478"/>
        <dbReference type="ChEBI" id="CHEBI:29067"/>
        <dbReference type="ChEBI" id="CHEBI:57540"/>
        <dbReference type="ChEBI" id="CHEBI:57945"/>
        <dbReference type="EC" id="1.2.1.3"/>
    </reaction>
</comment>
<name>A0AAQ3LZF0_9PEZI</name>
<keyword evidence="9" id="KW-1185">Reference proteome</keyword>
<dbReference type="Proteomes" id="UP001303373">
    <property type="component" value="Chromosome 1"/>
</dbReference>
<organism evidence="8 9">
    <name type="scientific">Acrodontium crateriforme</name>
    <dbReference type="NCBI Taxonomy" id="150365"/>
    <lineage>
        <taxon>Eukaryota</taxon>
        <taxon>Fungi</taxon>
        <taxon>Dikarya</taxon>
        <taxon>Ascomycota</taxon>
        <taxon>Pezizomycotina</taxon>
        <taxon>Dothideomycetes</taxon>
        <taxon>Dothideomycetidae</taxon>
        <taxon>Mycosphaerellales</taxon>
        <taxon>Teratosphaeriaceae</taxon>
        <taxon>Acrodontium</taxon>
    </lineage>
</organism>
<dbReference type="CDD" id="cd07098">
    <property type="entry name" value="ALDH_F15-22"/>
    <property type="match status" value="1"/>
</dbReference>
<dbReference type="GO" id="GO:0004029">
    <property type="term" value="F:aldehyde dehydrogenase (NAD+) activity"/>
    <property type="evidence" value="ECO:0007669"/>
    <property type="project" value="UniProtKB-EC"/>
</dbReference>
<accession>A0AAQ3LZF0</accession>
<protein>
    <recommendedName>
        <fullName evidence="3">aldehyde dehydrogenase (NAD(+))</fullName>
        <ecNumber evidence="3">1.2.1.3</ecNumber>
    </recommendedName>
</protein>
<dbReference type="InterPro" id="IPR016160">
    <property type="entry name" value="Ald_DH_CS_CYS"/>
</dbReference>
<sequence length="610" mass="66247">MDFPSRLRLQQTDVATTVVCSAVALLVTYLCLCRYRADREIAVSFAVAPPDQCAVGWSGPVLHPPSIKVSGSTAIQSYAPATGQLLAVLNPSTPSGIDRIINKATDAQRSWAATSFAQRRQVLKTLLKYVLENQDVIVRAACLDSGKTRVDALFGEVLVTVEKLKWTIDHGERALTPERRPTNLLMFYKHNQVRYEPLGVVSACVSWNYPFHNFMGPVISALFSGNAIVVKVSEQTAWSSVYFAEIARSALAACGHDPNLVHAVFCWPQTAAHLTSHPGISHLTFIGSKPVAHEVAKSAAKSLTPLCVELGGKDAALVLDDPDGRSVSASEMQRVTSIIMRGVFQSAGQNCIGIERVVAMPTAYDIIVKALEPRVRSMRLGSDLNTAETPGEAVDMGAMVSPASFDRLERLIADATSQGARLLAGGHRYTHKEFPEGHYFEPTLLVDVTRDMRIATEELFAPICLIMRAENVDQAIAIANSTDYGLGCSVFGPTNSSAARKQLERVTRESKSGMVAVNDFAVYYAVQLPFGGVRGSGYGRFAGEEGLRGLCNIKSVCSDRWPGLIRTSIPPKLDYPMQPGAWEMGKGVIEIGYGDTLSRRLKGLRRIIGF</sequence>
<dbReference type="FunFam" id="3.40.605.10:FF:000014">
    <property type="entry name" value="aldehyde dehydrogenase 22A1"/>
    <property type="match status" value="1"/>
</dbReference>
<dbReference type="Gene3D" id="3.40.605.10">
    <property type="entry name" value="Aldehyde Dehydrogenase, Chain A, domain 1"/>
    <property type="match status" value="1"/>
</dbReference>
<feature type="active site" evidence="5">
    <location>
        <position position="309"/>
    </location>
</feature>
<keyword evidence="2 6" id="KW-0560">Oxidoreductase</keyword>
<evidence type="ECO:0000256" key="1">
    <source>
        <dbReference type="ARBA" id="ARBA00009986"/>
    </source>
</evidence>
<evidence type="ECO:0000256" key="5">
    <source>
        <dbReference type="PROSITE-ProRule" id="PRU10007"/>
    </source>
</evidence>
<evidence type="ECO:0000256" key="2">
    <source>
        <dbReference type="ARBA" id="ARBA00023002"/>
    </source>
</evidence>
<dbReference type="InterPro" id="IPR016161">
    <property type="entry name" value="Ald_DH/histidinol_DH"/>
</dbReference>